<name>A0A8R7PPP9_TRIUA</name>
<dbReference type="AlphaFoldDB" id="A0A8R7PPP9"/>
<reference evidence="2" key="3">
    <citation type="submission" date="2022-06" db="UniProtKB">
        <authorList>
            <consortium name="EnsemblPlants"/>
        </authorList>
    </citation>
    <scope>IDENTIFICATION</scope>
</reference>
<feature type="region of interest" description="Disordered" evidence="1">
    <location>
        <begin position="118"/>
        <end position="166"/>
    </location>
</feature>
<protein>
    <submittedName>
        <fullName evidence="2">Uncharacterized protein</fullName>
    </submittedName>
</protein>
<evidence type="ECO:0000256" key="1">
    <source>
        <dbReference type="SAM" id="MobiDB-lite"/>
    </source>
</evidence>
<organism evidence="2 3">
    <name type="scientific">Triticum urartu</name>
    <name type="common">Red wild einkorn</name>
    <name type="synonym">Crithodium urartu</name>
    <dbReference type="NCBI Taxonomy" id="4572"/>
    <lineage>
        <taxon>Eukaryota</taxon>
        <taxon>Viridiplantae</taxon>
        <taxon>Streptophyta</taxon>
        <taxon>Embryophyta</taxon>
        <taxon>Tracheophyta</taxon>
        <taxon>Spermatophyta</taxon>
        <taxon>Magnoliopsida</taxon>
        <taxon>Liliopsida</taxon>
        <taxon>Poales</taxon>
        <taxon>Poaceae</taxon>
        <taxon>BOP clade</taxon>
        <taxon>Pooideae</taxon>
        <taxon>Triticodae</taxon>
        <taxon>Triticeae</taxon>
        <taxon>Triticinae</taxon>
        <taxon>Triticum</taxon>
    </lineage>
</organism>
<dbReference type="Gramene" id="TuG1812G0300001117.01.T01">
    <property type="protein sequence ID" value="TuG1812G0300001117.01.T01.cds289170"/>
    <property type="gene ID" value="TuG1812G0300001117.01"/>
</dbReference>
<keyword evidence="3" id="KW-1185">Reference proteome</keyword>
<dbReference type="EnsemblPlants" id="TuG1812G0300001117.01.T01">
    <property type="protein sequence ID" value="TuG1812G0300001117.01.T01.cds289170"/>
    <property type="gene ID" value="TuG1812G0300001117.01"/>
</dbReference>
<sequence length="166" mass="18048">MRSINHLDSKHVISTLVTESTRPQNFRTTAHRALFAGRLRRGRSGPRRCCAPPEPGRGRLRPAMPRVAPSPSGRAGRRPPRRAPDHGLRAATRPRARPPGCAPSCPWPLPVRAALPRSVASSRAPVPPTRAGALSRRGFTAALWPPSTAVPGLEHRPAGRGRHNRR</sequence>
<feature type="region of interest" description="Disordered" evidence="1">
    <location>
        <begin position="40"/>
        <end position="106"/>
    </location>
</feature>
<dbReference type="Proteomes" id="UP000015106">
    <property type="component" value="Chromosome 3"/>
</dbReference>
<reference evidence="3" key="1">
    <citation type="journal article" date="2013" name="Nature">
        <title>Draft genome of the wheat A-genome progenitor Triticum urartu.</title>
        <authorList>
            <person name="Ling H.Q."/>
            <person name="Zhao S."/>
            <person name="Liu D."/>
            <person name="Wang J."/>
            <person name="Sun H."/>
            <person name="Zhang C."/>
            <person name="Fan H."/>
            <person name="Li D."/>
            <person name="Dong L."/>
            <person name="Tao Y."/>
            <person name="Gao C."/>
            <person name="Wu H."/>
            <person name="Li Y."/>
            <person name="Cui Y."/>
            <person name="Guo X."/>
            <person name="Zheng S."/>
            <person name="Wang B."/>
            <person name="Yu K."/>
            <person name="Liang Q."/>
            <person name="Yang W."/>
            <person name="Lou X."/>
            <person name="Chen J."/>
            <person name="Feng M."/>
            <person name="Jian J."/>
            <person name="Zhang X."/>
            <person name="Luo G."/>
            <person name="Jiang Y."/>
            <person name="Liu J."/>
            <person name="Wang Z."/>
            <person name="Sha Y."/>
            <person name="Zhang B."/>
            <person name="Wu H."/>
            <person name="Tang D."/>
            <person name="Shen Q."/>
            <person name="Xue P."/>
            <person name="Zou S."/>
            <person name="Wang X."/>
            <person name="Liu X."/>
            <person name="Wang F."/>
            <person name="Yang Y."/>
            <person name="An X."/>
            <person name="Dong Z."/>
            <person name="Zhang K."/>
            <person name="Zhang X."/>
            <person name="Luo M.C."/>
            <person name="Dvorak J."/>
            <person name="Tong Y."/>
            <person name="Wang J."/>
            <person name="Yang H."/>
            <person name="Li Z."/>
            <person name="Wang D."/>
            <person name="Zhang A."/>
            <person name="Wang J."/>
        </authorList>
    </citation>
    <scope>NUCLEOTIDE SEQUENCE</scope>
    <source>
        <strain evidence="3">cv. G1812</strain>
    </source>
</reference>
<feature type="compositionally biased region" description="Low complexity" evidence="1">
    <location>
        <begin position="89"/>
        <end position="103"/>
    </location>
</feature>
<evidence type="ECO:0000313" key="2">
    <source>
        <dbReference type="EnsemblPlants" id="TuG1812G0300001117.01.T01.cds289170"/>
    </source>
</evidence>
<proteinExistence type="predicted"/>
<evidence type="ECO:0000313" key="3">
    <source>
        <dbReference type="Proteomes" id="UP000015106"/>
    </source>
</evidence>
<reference evidence="2" key="2">
    <citation type="submission" date="2018-03" db="EMBL/GenBank/DDBJ databases">
        <title>The Triticum urartu genome reveals the dynamic nature of wheat genome evolution.</title>
        <authorList>
            <person name="Ling H."/>
            <person name="Ma B."/>
            <person name="Shi X."/>
            <person name="Liu H."/>
            <person name="Dong L."/>
            <person name="Sun H."/>
            <person name="Cao Y."/>
            <person name="Gao Q."/>
            <person name="Zheng S."/>
            <person name="Li Y."/>
            <person name="Yu Y."/>
            <person name="Du H."/>
            <person name="Qi M."/>
            <person name="Li Y."/>
            <person name="Yu H."/>
            <person name="Cui Y."/>
            <person name="Wang N."/>
            <person name="Chen C."/>
            <person name="Wu H."/>
            <person name="Zhao Y."/>
            <person name="Zhang J."/>
            <person name="Li Y."/>
            <person name="Zhou W."/>
            <person name="Zhang B."/>
            <person name="Hu W."/>
            <person name="Eijk M."/>
            <person name="Tang J."/>
            <person name="Witsenboer H."/>
            <person name="Zhao S."/>
            <person name="Li Z."/>
            <person name="Zhang A."/>
            <person name="Wang D."/>
            <person name="Liang C."/>
        </authorList>
    </citation>
    <scope>NUCLEOTIDE SEQUENCE [LARGE SCALE GENOMIC DNA]</scope>
    <source>
        <strain evidence="2">cv. G1812</strain>
    </source>
</reference>
<accession>A0A8R7PPP9</accession>